<accession>A0A561E797</accession>
<sequence>MIAAEAESAMLRGWTRRTLSGVRSAPYLRKWLILGAIIGVVAGLGAILFYYGLTWGTHFLLTDIGGFKPASTSGEGGYHDHSGFSRPWAIPLLVGAGGLVSGLIVFTWAPEAEGHGTDSAIKAVHSGPKSVRPRVIIVKLVASIVTIASGGSGGREGPTAQISAGFGSVMARVLNLTPKDARICVAAGIASGIGAIFKAPLGGAFLGVELLYTEDVEIDALIPSVVATAVGYGIFCSATGGFTPVFGNNLHVNTGHPWQLVLFALVGIVAGLFGKLYTWSFYGLTDFWNRMKMPRAVKPAIAGVLVGFIGLAVPGALGTGYGALQGQIITTVFLTMPLWLVIALPFAKILATGMTIGSGGSGGIFGPGMVIGGASGALLWRAIHPFGVGANLQTSFVIVGMAACFGAIAHAQISVILMVAEMTGSIAVLPPSMVAIAFSCLVVGSMTIYRSQLMRRSDSPAHRFGFGLPADKVLPVGELAKPPRVVLPAATTAQDALEQMRTAHVPGAPVVNDGGEFLGAVQVRDLADVEPTRMSAPVGRIANGQAMTLPWDAGLDAALDALPGTSGGWLTVLDDHSKVTGIISAAEIVRGWQQTMQRSVREIAAVGHEGKVVDVQVAQHSAAVGRRLRELGLPTQVVVLSIMRGRGFVIPAADERIEAGDRLSVLAMDGAKHVVETAFGERRADSTTG</sequence>
<evidence type="ECO:0000256" key="10">
    <source>
        <dbReference type="PROSITE-ProRule" id="PRU00703"/>
    </source>
</evidence>
<keyword evidence="10" id="KW-0129">CBS domain</keyword>
<feature type="transmembrane region" description="Helical" evidence="11">
    <location>
        <begin position="426"/>
        <end position="449"/>
    </location>
</feature>
<keyword evidence="4 11" id="KW-1133">Transmembrane helix</keyword>
<dbReference type="Gene3D" id="3.10.580.10">
    <property type="entry name" value="CBS-domain"/>
    <property type="match status" value="1"/>
</dbReference>
<feature type="transmembrane region" description="Helical" evidence="11">
    <location>
        <begin position="31"/>
        <end position="53"/>
    </location>
</feature>
<organism evidence="14 15">
    <name type="scientific">Rudaeicoccus suwonensis</name>
    <dbReference type="NCBI Taxonomy" id="657409"/>
    <lineage>
        <taxon>Bacteria</taxon>
        <taxon>Bacillati</taxon>
        <taxon>Actinomycetota</taxon>
        <taxon>Actinomycetes</taxon>
        <taxon>Micrococcales</taxon>
        <taxon>Dermacoccaceae</taxon>
        <taxon>Rudaeicoccus</taxon>
    </lineage>
</organism>
<feature type="domain" description="CBS" evidence="13">
    <location>
        <begin position="480"/>
        <end position="538"/>
    </location>
</feature>
<comment type="subcellular location">
    <subcellularLocation>
        <location evidence="1">Membrane</location>
        <topology evidence="1">Multi-pass membrane protein</topology>
    </subcellularLocation>
</comment>
<dbReference type="Proteomes" id="UP000318297">
    <property type="component" value="Unassembled WGS sequence"/>
</dbReference>
<dbReference type="SUPFAM" id="SSF54631">
    <property type="entry name" value="CBS-domain pair"/>
    <property type="match status" value="1"/>
</dbReference>
<feature type="transmembrane region" description="Helical" evidence="11">
    <location>
        <begin position="331"/>
        <end position="351"/>
    </location>
</feature>
<dbReference type="Gene3D" id="1.10.3080.10">
    <property type="entry name" value="Clc chloride channel"/>
    <property type="match status" value="1"/>
</dbReference>
<dbReference type="AlphaFoldDB" id="A0A561E797"/>
<dbReference type="PANTHER" id="PTHR43427">
    <property type="entry name" value="CHLORIDE CHANNEL PROTEIN CLC-E"/>
    <property type="match status" value="1"/>
</dbReference>
<dbReference type="PROSITE" id="PS51371">
    <property type="entry name" value="CBS"/>
    <property type="match status" value="1"/>
</dbReference>
<evidence type="ECO:0000256" key="11">
    <source>
        <dbReference type="SAM" id="Phobius"/>
    </source>
</evidence>
<evidence type="ECO:0000256" key="3">
    <source>
        <dbReference type="ARBA" id="ARBA00022692"/>
    </source>
</evidence>
<dbReference type="CDD" id="cd00400">
    <property type="entry name" value="Voltage_gated_ClC"/>
    <property type="match status" value="1"/>
</dbReference>
<evidence type="ECO:0000256" key="1">
    <source>
        <dbReference type="ARBA" id="ARBA00004141"/>
    </source>
</evidence>
<gene>
    <name evidence="14" type="ORF">BKA23_0196</name>
</gene>
<keyword evidence="8" id="KW-0868">Chloride</keyword>
<feature type="transmembrane region" description="Helical" evidence="11">
    <location>
        <begin position="395"/>
        <end position="420"/>
    </location>
</feature>
<evidence type="ECO:0000256" key="5">
    <source>
        <dbReference type="ARBA" id="ARBA00023065"/>
    </source>
</evidence>
<keyword evidence="15" id="KW-1185">Reference proteome</keyword>
<dbReference type="RefSeq" id="WP_145224694.1">
    <property type="nucleotide sequence ID" value="NZ_VIVQ01000001.1"/>
</dbReference>
<dbReference type="SUPFAM" id="SSF116726">
    <property type="entry name" value="TrkA C-terminal domain-like"/>
    <property type="match status" value="1"/>
</dbReference>
<evidence type="ECO:0000256" key="2">
    <source>
        <dbReference type="ARBA" id="ARBA00022448"/>
    </source>
</evidence>
<keyword evidence="9" id="KW-0407">Ion channel</keyword>
<feature type="transmembrane region" description="Helical" evidence="11">
    <location>
        <begin position="220"/>
        <end position="246"/>
    </location>
</feature>
<feature type="domain" description="RCK C-terminal" evidence="12">
    <location>
        <begin position="598"/>
        <end position="681"/>
    </location>
</feature>
<reference evidence="14 15" key="1">
    <citation type="submission" date="2019-06" db="EMBL/GenBank/DDBJ databases">
        <title>Sequencing the genomes of 1000 actinobacteria strains.</title>
        <authorList>
            <person name="Klenk H.-P."/>
        </authorList>
    </citation>
    <scope>NUCLEOTIDE SEQUENCE [LARGE SCALE GENOMIC DNA]</scope>
    <source>
        <strain evidence="14 15">DSM 19560</strain>
    </source>
</reference>
<dbReference type="SUPFAM" id="SSF81340">
    <property type="entry name" value="Clc chloride channel"/>
    <property type="match status" value="1"/>
</dbReference>
<dbReference type="GO" id="GO:0006813">
    <property type="term" value="P:potassium ion transport"/>
    <property type="evidence" value="ECO:0007669"/>
    <property type="project" value="InterPro"/>
</dbReference>
<keyword evidence="7" id="KW-0869">Chloride channel</keyword>
<evidence type="ECO:0000259" key="12">
    <source>
        <dbReference type="PROSITE" id="PS51202"/>
    </source>
</evidence>
<feature type="transmembrane region" description="Helical" evidence="11">
    <location>
        <begin position="300"/>
        <end position="324"/>
    </location>
</feature>
<comment type="caution">
    <text evidence="14">The sequence shown here is derived from an EMBL/GenBank/DDBJ whole genome shotgun (WGS) entry which is preliminary data.</text>
</comment>
<dbReference type="InterPro" id="IPR014743">
    <property type="entry name" value="Cl-channel_core"/>
</dbReference>
<evidence type="ECO:0000313" key="14">
    <source>
        <dbReference type="EMBL" id="TWE11430.1"/>
    </source>
</evidence>
<keyword evidence="3 11" id="KW-0812">Transmembrane</keyword>
<evidence type="ECO:0000256" key="7">
    <source>
        <dbReference type="ARBA" id="ARBA00023173"/>
    </source>
</evidence>
<name>A0A561E797_9MICO</name>
<dbReference type="InterPro" id="IPR036721">
    <property type="entry name" value="RCK_C_sf"/>
</dbReference>
<proteinExistence type="predicted"/>
<dbReference type="InterPro" id="IPR050368">
    <property type="entry name" value="ClC-type_chloride_channel"/>
</dbReference>
<dbReference type="InterPro" id="IPR006037">
    <property type="entry name" value="RCK_C"/>
</dbReference>
<dbReference type="GO" id="GO:0005254">
    <property type="term" value="F:chloride channel activity"/>
    <property type="evidence" value="ECO:0007669"/>
    <property type="project" value="UniProtKB-KW"/>
</dbReference>
<dbReference type="PRINTS" id="PR00762">
    <property type="entry name" value="CLCHANNEL"/>
</dbReference>
<dbReference type="InterPro" id="IPR046342">
    <property type="entry name" value="CBS_dom_sf"/>
</dbReference>
<dbReference type="GO" id="GO:0034707">
    <property type="term" value="C:chloride channel complex"/>
    <property type="evidence" value="ECO:0007669"/>
    <property type="project" value="UniProtKB-KW"/>
</dbReference>
<evidence type="ECO:0000256" key="9">
    <source>
        <dbReference type="ARBA" id="ARBA00023303"/>
    </source>
</evidence>
<dbReference type="PROSITE" id="PS51202">
    <property type="entry name" value="RCK_C"/>
    <property type="match status" value="1"/>
</dbReference>
<dbReference type="OrthoDB" id="9767361at2"/>
<dbReference type="Pfam" id="PF02080">
    <property type="entry name" value="TrkA_C"/>
    <property type="match status" value="1"/>
</dbReference>
<protein>
    <submittedName>
        <fullName evidence="14">H+/Cl-antiporter ClcA</fullName>
    </submittedName>
</protein>
<dbReference type="InterPro" id="IPR001807">
    <property type="entry name" value="ClC"/>
</dbReference>
<dbReference type="CDD" id="cd02205">
    <property type="entry name" value="CBS_pair_SF"/>
    <property type="match status" value="1"/>
</dbReference>
<dbReference type="GO" id="GO:0008324">
    <property type="term" value="F:monoatomic cation transmembrane transporter activity"/>
    <property type="evidence" value="ECO:0007669"/>
    <property type="project" value="InterPro"/>
</dbReference>
<keyword evidence="6 11" id="KW-0472">Membrane</keyword>
<feature type="transmembrane region" description="Helical" evidence="11">
    <location>
        <begin position="258"/>
        <end position="280"/>
    </location>
</feature>
<keyword evidence="2" id="KW-0813">Transport</keyword>
<feature type="transmembrane region" description="Helical" evidence="11">
    <location>
        <begin position="183"/>
        <end position="208"/>
    </location>
</feature>
<dbReference type="InterPro" id="IPR000644">
    <property type="entry name" value="CBS_dom"/>
</dbReference>
<evidence type="ECO:0000256" key="6">
    <source>
        <dbReference type="ARBA" id="ARBA00023136"/>
    </source>
</evidence>
<evidence type="ECO:0000256" key="8">
    <source>
        <dbReference type="ARBA" id="ARBA00023214"/>
    </source>
</evidence>
<keyword evidence="5" id="KW-0406">Ion transport</keyword>
<evidence type="ECO:0000313" key="15">
    <source>
        <dbReference type="Proteomes" id="UP000318297"/>
    </source>
</evidence>
<dbReference type="Pfam" id="PF00654">
    <property type="entry name" value="Voltage_CLC"/>
    <property type="match status" value="1"/>
</dbReference>
<evidence type="ECO:0000259" key="13">
    <source>
        <dbReference type="PROSITE" id="PS51371"/>
    </source>
</evidence>
<evidence type="ECO:0000256" key="4">
    <source>
        <dbReference type="ARBA" id="ARBA00022989"/>
    </source>
</evidence>
<dbReference type="PANTHER" id="PTHR43427:SF6">
    <property type="entry name" value="CHLORIDE CHANNEL PROTEIN CLC-E"/>
    <property type="match status" value="1"/>
</dbReference>
<dbReference type="Pfam" id="PF00571">
    <property type="entry name" value="CBS"/>
    <property type="match status" value="1"/>
</dbReference>
<feature type="transmembrane region" description="Helical" evidence="11">
    <location>
        <begin position="363"/>
        <end position="383"/>
    </location>
</feature>
<feature type="transmembrane region" description="Helical" evidence="11">
    <location>
        <begin position="88"/>
        <end position="109"/>
    </location>
</feature>
<dbReference type="EMBL" id="VIVQ01000001">
    <property type="protein sequence ID" value="TWE11430.1"/>
    <property type="molecule type" value="Genomic_DNA"/>
</dbReference>
<dbReference type="Gene3D" id="3.30.70.1450">
    <property type="entry name" value="Regulator of K+ conductance, C-terminal domain"/>
    <property type="match status" value="1"/>
</dbReference>